<dbReference type="EMBL" id="FXAT01000009">
    <property type="protein sequence ID" value="SMG57397.1"/>
    <property type="molecule type" value="Genomic_DNA"/>
</dbReference>
<keyword evidence="10" id="KW-1185">Reference proteome</keyword>
<dbReference type="GO" id="GO:0046872">
    <property type="term" value="F:metal ion binding"/>
    <property type="evidence" value="ECO:0007669"/>
    <property type="project" value="UniProtKB-KW"/>
</dbReference>
<reference evidence="10" key="1">
    <citation type="submission" date="2017-04" db="EMBL/GenBank/DDBJ databases">
        <authorList>
            <person name="Varghese N."/>
            <person name="Submissions S."/>
        </authorList>
    </citation>
    <scope>NUCLEOTIDE SEQUENCE [LARGE SCALE GENOMIC DNA]</scope>
    <source>
        <strain evidence="10">LMG 29540</strain>
    </source>
</reference>
<dbReference type="PANTHER" id="PTHR43742:SF6">
    <property type="entry name" value="OXIDOREDUCTASE YYAE-RELATED"/>
    <property type="match status" value="1"/>
</dbReference>
<dbReference type="SMART" id="SM00926">
    <property type="entry name" value="Molybdop_Fe4S4"/>
    <property type="match status" value="1"/>
</dbReference>
<evidence type="ECO:0000256" key="2">
    <source>
        <dbReference type="ARBA" id="ARBA00010312"/>
    </source>
</evidence>
<evidence type="ECO:0000256" key="6">
    <source>
        <dbReference type="ARBA" id="ARBA00023004"/>
    </source>
</evidence>
<dbReference type="InterPro" id="IPR009010">
    <property type="entry name" value="Asp_de-COase-like_dom_sf"/>
</dbReference>
<dbReference type="InterPro" id="IPR006657">
    <property type="entry name" value="MoPterin_dinucl-bd_dom"/>
</dbReference>
<dbReference type="Gene3D" id="3.30.2070.10">
    <property type="entry name" value="Formate dehydrogenase/DMSO reductase"/>
    <property type="match status" value="1"/>
</dbReference>
<dbReference type="GO" id="GO:0016491">
    <property type="term" value="F:oxidoreductase activity"/>
    <property type="evidence" value="ECO:0007669"/>
    <property type="project" value="UniProtKB-KW"/>
</dbReference>
<dbReference type="GO" id="GO:0043546">
    <property type="term" value="F:molybdopterin cofactor binding"/>
    <property type="evidence" value="ECO:0007669"/>
    <property type="project" value="InterPro"/>
</dbReference>
<keyword evidence="6" id="KW-0408">Iron</keyword>
<dbReference type="AlphaFoldDB" id="A0A1X7LVB2"/>
<evidence type="ECO:0000256" key="1">
    <source>
        <dbReference type="ARBA" id="ARBA00001942"/>
    </source>
</evidence>
<dbReference type="Gene3D" id="2.40.40.20">
    <property type="match status" value="1"/>
</dbReference>
<dbReference type="Pfam" id="PF00384">
    <property type="entry name" value="Molybdopterin"/>
    <property type="match status" value="1"/>
</dbReference>
<dbReference type="STRING" id="1515439.SAMN06265784_109252"/>
<name>A0A1X7LVB2_9BURK</name>
<gene>
    <name evidence="9" type="ORF">SAMN06265784_109252</name>
</gene>
<dbReference type="CDD" id="cd02766">
    <property type="entry name" value="MopB_3"/>
    <property type="match status" value="1"/>
</dbReference>
<evidence type="ECO:0000259" key="8">
    <source>
        <dbReference type="PROSITE" id="PS51669"/>
    </source>
</evidence>
<feature type="domain" description="4Fe-4S Mo/W bis-MGD-type" evidence="8">
    <location>
        <begin position="5"/>
        <end position="62"/>
    </location>
</feature>
<dbReference type="InterPro" id="IPR006655">
    <property type="entry name" value="Mopterin_OxRdtase_prok_CS"/>
</dbReference>
<dbReference type="SUPFAM" id="SSF53706">
    <property type="entry name" value="Formate dehydrogenase/DMSO reductase, domains 1-3"/>
    <property type="match status" value="1"/>
</dbReference>
<dbReference type="InterPro" id="IPR006656">
    <property type="entry name" value="Mopterin_OxRdtase"/>
</dbReference>
<dbReference type="InterPro" id="IPR037920">
    <property type="entry name" value="YoaE_C"/>
</dbReference>
<dbReference type="Gene3D" id="3.40.50.740">
    <property type="match status" value="1"/>
</dbReference>
<keyword evidence="4" id="KW-0479">Metal-binding</keyword>
<dbReference type="GO" id="GO:0051536">
    <property type="term" value="F:iron-sulfur cluster binding"/>
    <property type="evidence" value="ECO:0007669"/>
    <property type="project" value="UniProtKB-KW"/>
</dbReference>
<dbReference type="Proteomes" id="UP000193228">
    <property type="component" value="Unassembled WGS sequence"/>
</dbReference>
<comment type="similarity">
    <text evidence="2">Belongs to the prokaryotic molybdopterin-containing oxidoreductase family.</text>
</comment>
<dbReference type="SUPFAM" id="SSF50692">
    <property type="entry name" value="ADC-like"/>
    <property type="match status" value="1"/>
</dbReference>
<organism evidence="9 10">
    <name type="scientific">Paraburkholderia susongensis</name>
    <dbReference type="NCBI Taxonomy" id="1515439"/>
    <lineage>
        <taxon>Bacteria</taxon>
        <taxon>Pseudomonadati</taxon>
        <taxon>Pseudomonadota</taxon>
        <taxon>Betaproteobacteria</taxon>
        <taxon>Burkholderiales</taxon>
        <taxon>Burkholderiaceae</taxon>
        <taxon>Paraburkholderia</taxon>
    </lineage>
</organism>
<evidence type="ECO:0000256" key="5">
    <source>
        <dbReference type="ARBA" id="ARBA00023002"/>
    </source>
</evidence>
<keyword evidence="3" id="KW-0500">Molybdenum</keyword>
<evidence type="ECO:0000313" key="10">
    <source>
        <dbReference type="Proteomes" id="UP000193228"/>
    </source>
</evidence>
<dbReference type="InterPro" id="IPR050612">
    <property type="entry name" value="Prok_Mopterin_Oxidored"/>
</dbReference>
<dbReference type="Gene3D" id="2.20.25.90">
    <property type="entry name" value="ADC-like domains"/>
    <property type="match status" value="1"/>
</dbReference>
<evidence type="ECO:0000256" key="7">
    <source>
        <dbReference type="ARBA" id="ARBA00023014"/>
    </source>
</evidence>
<accession>A0A1X7LVB2</accession>
<dbReference type="Pfam" id="PF04879">
    <property type="entry name" value="Molybdop_Fe4S4"/>
    <property type="match status" value="1"/>
</dbReference>
<dbReference type="Pfam" id="PF01568">
    <property type="entry name" value="Molydop_binding"/>
    <property type="match status" value="1"/>
</dbReference>
<keyword evidence="5" id="KW-0560">Oxidoreductase</keyword>
<dbReference type="Gene3D" id="3.40.228.10">
    <property type="entry name" value="Dimethylsulfoxide Reductase, domain 2"/>
    <property type="match status" value="1"/>
</dbReference>
<comment type="cofactor">
    <cofactor evidence="1">
        <name>Mo-bis(molybdopterin guanine dinucleotide)</name>
        <dbReference type="ChEBI" id="CHEBI:60539"/>
    </cofactor>
</comment>
<keyword evidence="7" id="KW-0411">Iron-sulfur</keyword>
<sequence>MNAPIEFARAVCPHDCPDTCAMRVTIDNGRAIKVVGDPEHAPTQGVLCTKVSRYAERVYHPNRLTTPMKRVGRKGEGRFEPISWDAALEFAAARLSEIARRAPEAILPYSYAGTMGLVQGDSIAQRFFHKLGASQLDRTICAAAGAAGMKYTYGTGVGMHTEFFAESEVILIWGANPIASNLHFWTRAQEAKRRGAQLIAIDPYRSLTAEKCHQHIAPKPGTDGALALGMMNVLITEDLLDHAYIEAHTLGFAELKERALNYPLSRASEICGIEGQVIADLARLYGGTKKAAIRLNYGLQRVRGGGNAVRAIACLPSLTGAWRERAGGALLSSGGWAPVDSHALQRPDLMPGWPARPSRVVNMNAIGDALLHPGEAAFGPKIEAIVVYNSNPVAVAPDSERVAAGFAREDLFTIVLEHFQTDTADYADLLLPATTQLEHLDVHKSYGHTHVMVNLPAIAPIGDARPNTEIFRGLARHMGLDEPALFESDEAIAQAAFRWQDKTLEGMDWPTLKQAGWAKLNLPDAPFADGGFRTPSGKCEFYSERLAQQGLDPLPDYLPPYESADGSPELAARYPLAMISPPARNFLNSTFVNIESLRATEGEPHLDIHPVDAHARNIADGDQVRIFNDRGSMQARARVTDRAREGLVVGLSIWWKKLAPDGRNANQLTSQALTDLGGSATFYDCLVEVERARNGSETRLDIPSAHVPREFEADV</sequence>
<evidence type="ECO:0000313" key="9">
    <source>
        <dbReference type="EMBL" id="SMG57397.1"/>
    </source>
</evidence>
<dbReference type="PANTHER" id="PTHR43742">
    <property type="entry name" value="TRIMETHYLAMINE-N-OXIDE REDUCTASE"/>
    <property type="match status" value="1"/>
</dbReference>
<dbReference type="PROSITE" id="PS00932">
    <property type="entry name" value="MOLYBDOPTERIN_PROK_3"/>
    <property type="match status" value="1"/>
</dbReference>
<dbReference type="CDD" id="cd02786">
    <property type="entry name" value="MopB_CT_3"/>
    <property type="match status" value="1"/>
</dbReference>
<proteinExistence type="inferred from homology"/>
<evidence type="ECO:0000256" key="4">
    <source>
        <dbReference type="ARBA" id="ARBA00022723"/>
    </source>
</evidence>
<evidence type="ECO:0000256" key="3">
    <source>
        <dbReference type="ARBA" id="ARBA00022505"/>
    </source>
</evidence>
<dbReference type="PROSITE" id="PS51669">
    <property type="entry name" value="4FE4S_MOW_BIS_MGD"/>
    <property type="match status" value="1"/>
</dbReference>
<dbReference type="PROSITE" id="PS00490">
    <property type="entry name" value="MOLYBDOPTERIN_PROK_2"/>
    <property type="match status" value="1"/>
</dbReference>
<dbReference type="InterPro" id="IPR006963">
    <property type="entry name" value="Mopterin_OxRdtase_4Fe-4S_dom"/>
</dbReference>
<protein>
    <submittedName>
        <fullName evidence="9">Anaerobic selenocysteine-containing dehydrogenase</fullName>
    </submittedName>
</protein>